<dbReference type="Pfam" id="PF25601">
    <property type="entry name" value="AAA_lid_14"/>
    <property type="match status" value="1"/>
</dbReference>
<evidence type="ECO:0000259" key="7">
    <source>
        <dbReference type="PROSITE" id="PS50110"/>
    </source>
</evidence>
<dbReference type="PROSITE" id="PS50110">
    <property type="entry name" value="RESPONSE_REGULATORY"/>
    <property type="match status" value="1"/>
</dbReference>
<reference evidence="8 9" key="1">
    <citation type="submission" date="2019-11" db="EMBL/GenBank/DDBJ databases">
        <title>Comparative genomics of hydrocarbon-degrading Desulfosarcina strains.</title>
        <authorList>
            <person name="Watanabe M."/>
            <person name="Kojima H."/>
            <person name="Fukui M."/>
        </authorList>
    </citation>
    <scope>NUCLEOTIDE SEQUENCE [LARGE SCALE GENOMIC DNA]</scope>
    <source>
        <strain evidence="9">oXyS1</strain>
    </source>
</reference>
<dbReference type="PANTHER" id="PTHR32071:SF81">
    <property type="entry name" value="PROPIONATE CATABOLISM OPERON REGULATORY PROTEIN"/>
    <property type="match status" value="1"/>
</dbReference>
<dbReference type="InterPro" id="IPR025662">
    <property type="entry name" value="Sigma_54_int_dom_ATP-bd_1"/>
</dbReference>
<dbReference type="InterPro" id="IPR001789">
    <property type="entry name" value="Sig_transdc_resp-reg_receiver"/>
</dbReference>
<protein>
    <submittedName>
        <fullName evidence="8">Acetoacetate metabolism regulatory protein AtoC</fullName>
    </submittedName>
</protein>
<sequence>MSAFVFFISVQVRHSIQTTFISNLTMKKKVNILVIEHGVELIRQLNRICSQKKFTIMASRTIEAGFERFEDHAIDIMILTGSVARLGRIRGMEFLDIISEKSAATQILFLASSKDMSLVFSALKRGSYQYAKLPIADGELEMLIQAALLHQPQYTPNLLLKSEARKTTFEKMVGGSAKMIELYRQIRQAANTNMPVLLTGETGTGKDLVARAIHQQSKRSRKAFLPIHLGALPPELVAGELFGYEKGAFTGATQSHRGMFEKAEGGTIFLDEIGTIDEKVQISLLRLLETRKLERIGGTRTISANVRIVTATNENLSEAVEQGRFREDLFFRLDIFQIALPPLRERGGDIALLVNSFLKQFSDDYQRDIVGISPECISVFEAYDWPGNVREIKNVVHRAVLNCTGGILLPEHLPERLQESRKQPQKISLPVGCTLKEAEREIILRTLNWTGNNRQRTASILGISRRSLYNKLTRYEL</sequence>
<dbReference type="Gene3D" id="3.40.50.300">
    <property type="entry name" value="P-loop containing nucleotide triphosphate hydrolases"/>
    <property type="match status" value="1"/>
</dbReference>
<dbReference type="PANTHER" id="PTHR32071">
    <property type="entry name" value="TRANSCRIPTIONAL REGULATORY PROTEIN"/>
    <property type="match status" value="1"/>
</dbReference>
<dbReference type="InterPro" id="IPR009057">
    <property type="entry name" value="Homeodomain-like_sf"/>
</dbReference>
<dbReference type="EMBL" id="AP021879">
    <property type="protein sequence ID" value="BBO91571.1"/>
    <property type="molecule type" value="Genomic_DNA"/>
</dbReference>
<evidence type="ECO:0000256" key="5">
    <source>
        <dbReference type="PROSITE-ProRule" id="PRU00169"/>
    </source>
</evidence>
<accession>A0A5K8AG28</accession>
<dbReference type="PROSITE" id="PS00676">
    <property type="entry name" value="SIGMA54_INTERACT_2"/>
    <property type="match status" value="1"/>
</dbReference>
<name>A0A5K8AG28_9BACT</name>
<dbReference type="InterPro" id="IPR058031">
    <property type="entry name" value="AAA_lid_NorR"/>
</dbReference>
<dbReference type="GO" id="GO:0000160">
    <property type="term" value="P:phosphorelay signal transduction system"/>
    <property type="evidence" value="ECO:0007669"/>
    <property type="project" value="InterPro"/>
</dbReference>
<evidence type="ECO:0000256" key="3">
    <source>
        <dbReference type="ARBA" id="ARBA00023015"/>
    </source>
</evidence>
<feature type="domain" description="Sigma-54 factor interaction" evidence="6">
    <location>
        <begin position="172"/>
        <end position="401"/>
    </location>
</feature>
<dbReference type="InterPro" id="IPR002078">
    <property type="entry name" value="Sigma_54_int"/>
</dbReference>
<keyword evidence="9" id="KW-1185">Reference proteome</keyword>
<dbReference type="InterPro" id="IPR003593">
    <property type="entry name" value="AAA+_ATPase"/>
</dbReference>
<dbReference type="CDD" id="cd00009">
    <property type="entry name" value="AAA"/>
    <property type="match status" value="1"/>
</dbReference>
<dbReference type="Gene3D" id="1.10.10.60">
    <property type="entry name" value="Homeodomain-like"/>
    <property type="match status" value="1"/>
</dbReference>
<evidence type="ECO:0000313" key="8">
    <source>
        <dbReference type="EMBL" id="BBO91571.1"/>
    </source>
</evidence>
<keyword evidence="3" id="KW-0805">Transcription regulation</keyword>
<dbReference type="FunFam" id="3.40.50.300:FF:000006">
    <property type="entry name" value="DNA-binding transcriptional regulator NtrC"/>
    <property type="match status" value="1"/>
</dbReference>
<dbReference type="PROSITE" id="PS00675">
    <property type="entry name" value="SIGMA54_INTERACT_1"/>
    <property type="match status" value="1"/>
</dbReference>
<organism evidence="8 9">
    <name type="scientific">Desulfosarcina ovata subsp. ovata</name>
    <dbReference type="NCBI Taxonomy" id="2752305"/>
    <lineage>
        <taxon>Bacteria</taxon>
        <taxon>Pseudomonadati</taxon>
        <taxon>Thermodesulfobacteriota</taxon>
        <taxon>Desulfobacteria</taxon>
        <taxon>Desulfobacterales</taxon>
        <taxon>Desulfosarcinaceae</taxon>
        <taxon>Desulfosarcina</taxon>
    </lineage>
</organism>
<keyword evidence="2" id="KW-0067">ATP-binding</keyword>
<dbReference type="Gene3D" id="1.10.8.60">
    <property type="match status" value="1"/>
</dbReference>
<dbReference type="PRINTS" id="PR01590">
    <property type="entry name" value="HTHFIS"/>
</dbReference>
<dbReference type="PROSITE" id="PS50045">
    <property type="entry name" value="SIGMA54_INTERACT_4"/>
    <property type="match status" value="1"/>
</dbReference>
<dbReference type="InterPro" id="IPR002197">
    <property type="entry name" value="HTH_Fis"/>
</dbReference>
<dbReference type="InterPro" id="IPR025943">
    <property type="entry name" value="Sigma_54_int_dom_ATP-bd_2"/>
</dbReference>
<dbReference type="Pfam" id="PF00072">
    <property type="entry name" value="Response_reg"/>
    <property type="match status" value="1"/>
</dbReference>
<dbReference type="Pfam" id="PF02954">
    <property type="entry name" value="HTH_8"/>
    <property type="match status" value="1"/>
</dbReference>
<dbReference type="GO" id="GO:0043565">
    <property type="term" value="F:sequence-specific DNA binding"/>
    <property type="evidence" value="ECO:0007669"/>
    <property type="project" value="InterPro"/>
</dbReference>
<dbReference type="AlphaFoldDB" id="A0A5K8AG28"/>
<comment type="caution">
    <text evidence="5">Lacks conserved residue(s) required for the propagation of feature annotation.</text>
</comment>
<dbReference type="InterPro" id="IPR027417">
    <property type="entry name" value="P-loop_NTPase"/>
</dbReference>
<dbReference type="SUPFAM" id="SSF52172">
    <property type="entry name" value="CheY-like"/>
    <property type="match status" value="1"/>
</dbReference>
<dbReference type="Pfam" id="PF00158">
    <property type="entry name" value="Sigma54_activat"/>
    <property type="match status" value="1"/>
</dbReference>
<dbReference type="SMART" id="SM00382">
    <property type="entry name" value="AAA"/>
    <property type="match status" value="1"/>
</dbReference>
<dbReference type="SUPFAM" id="SSF52540">
    <property type="entry name" value="P-loop containing nucleoside triphosphate hydrolases"/>
    <property type="match status" value="1"/>
</dbReference>
<proteinExistence type="predicted"/>
<dbReference type="GO" id="GO:0006355">
    <property type="term" value="P:regulation of DNA-templated transcription"/>
    <property type="evidence" value="ECO:0007669"/>
    <property type="project" value="InterPro"/>
</dbReference>
<evidence type="ECO:0000256" key="4">
    <source>
        <dbReference type="ARBA" id="ARBA00023163"/>
    </source>
</evidence>
<dbReference type="SUPFAM" id="SSF46689">
    <property type="entry name" value="Homeodomain-like"/>
    <property type="match status" value="1"/>
</dbReference>
<evidence type="ECO:0000256" key="1">
    <source>
        <dbReference type="ARBA" id="ARBA00022741"/>
    </source>
</evidence>
<feature type="domain" description="Response regulatory" evidence="7">
    <location>
        <begin position="31"/>
        <end position="148"/>
    </location>
</feature>
<dbReference type="GO" id="GO:0005524">
    <property type="term" value="F:ATP binding"/>
    <property type="evidence" value="ECO:0007669"/>
    <property type="project" value="UniProtKB-KW"/>
</dbReference>
<evidence type="ECO:0000313" key="9">
    <source>
        <dbReference type="Proteomes" id="UP000422108"/>
    </source>
</evidence>
<keyword evidence="4" id="KW-0804">Transcription</keyword>
<evidence type="ECO:0000256" key="2">
    <source>
        <dbReference type="ARBA" id="ARBA00022840"/>
    </source>
</evidence>
<keyword evidence="1" id="KW-0547">Nucleotide-binding</keyword>
<dbReference type="InterPro" id="IPR011006">
    <property type="entry name" value="CheY-like_superfamily"/>
</dbReference>
<dbReference type="Gene3D" id="3.40.50.2300">
    <property type="match status" value="1"/>
</dbReference>
<gene>
    <name evidence="8" type="ORF">DSCOOX_47510</name>
</gene>
<dbReference type="Proteomes" id="UP000422108">
    <property type="component" value="Chromosome"/>
</dbReference>
<evidence type="ECO:0000259" key="6">
    <source>
        <dbReference type="PROSITE" id="PS50045"/>
    </source>
</evidence>